<dbReference type="EMBL" id="CAKOFQ010006676">
    <property type="protein sequence ID" value="CAH1958331.1"/>
    <property type="molecule type" value="Genomic_DNA"/>
</dbReference>
<organism evidence="1 2">
    <name type="scientific">Acanthoscelides obtectus</name>
    <name type="common">Bean weevil</name>
    <name type="synonym">Bruchus obtectus</name>
    <dbReference type="NCBI Taxonomy" id="200917"/>
    <lineage>
        <taxon>Eukaryota</taxon>
        <taxon>Metazoa</taxon>
        <taxon>Ecdysozoa</taxon>
        <taxon>Arthropoda</taxon>
        <taxon>Hexapoda</taxon>
        <taxon>Insecta</taxon>
        <taxon>Pterygota</taxon>
        <taxon>Neoptera</taxon>
        <taxon>Endopterygota</taxon>
        <taxon>Coleoptera</taxon>
        <taxon>Polyphaga</taxon>
        <taxon>Cucujiformia</taxon>
        <taxon>Chrysomeloidea</taxon>
        <taxon>Chrysomelidae</taxon>
        <taxon>Bruchinae</taxon>
        <taxon>Bruchini</taxon>
        <taxon>Acanthoscelides</taxon>
    </lineage>
</organism>
<protein>
    <submittedName>
        <fullName evidence="1">Uncharacterized protein</fullName>
    </submittedName>
</protein>
<dbReference type="PANTHER" id="PTHR45913">
    <property type="entry name" value="EPM2A-INTERACTING PROTEIN 1"/>
    <property type="match status" value="1"/>
</dbReference>
<accession>A0A9P0JNZ1</accession>
<dbReference type="Proteomes" id="UP001152888">
    <property type="component" value="Unassembled WGS sequence"/>
</dbReference>
<evidence type="ECO:0000313" key="1">
    <source>
        <dbReference type="EMBL" id="CAH1958331.1"/>
    </source>
</evidence>
<keyword evidence="2" id="KW-1185">Reference proteome</keyword>
<reference evidence="1" key="1">
    <citation type="submission" date="2022-03" db="EMBL/GenBank/DDBJ databases">
        <authorList>
            <person name="Sayadi A."/>
        </authorList>
    </citation>
    <scope>NUCLEOTIDE SEQUENCE</scope>
</reference>
<dbReference type="OrthoDB" id="8195035at2759"/>
<name>A0A9P0JNZ1_ACAOB</name>
<sequence length="154" mass="18476">MRPNRLERHLKQQHPTLVLKTEEFFLLKQNHSSESGQIEQLFEQSVALLCENLDSDHKVLLFHIEVRWLSKGNMFARLYELKKEVILFLEFKEKQDFLTMYKDDIFQWRLGYLTDIFDSLNELNLKLQGRNNTIISNYDYIQAFISKLQLSSVF</sequence>
<dbReference type="AlphaFoldDB" id="A0A9P0JNZ1"/>
<proteinExistence type="predicted"/>
<comment type="caution">
    <text evidence="1">The sequence shown here is derived from an EMBL/GenBank/DDBJ whole genome shotgun (WGS) entry which is preliminary data.</text>
</comment>
<evidence type="ECO:0000313" key="2">
    <source>
        <dbReference type="Proteomes" id="UP001152888"/>
    </source>
</evidence>
<gene>
    <name evidence="1" type="ORF">ACAOBT_LOCUS2600</name>
</gene>
<dbReference type="PANTHER" id="PTHR45913:SF19">
    <property type="entry name" value="LOW QUALITY PROTEIN: ZINC FINGER BED DOMAIN-CONTAINING PROTEIN 5-LIKE"/>
    <property type="match status" value="1"/>
</dbReference>